<dbReference type="AlphaFoldDB" id="T0K310"/>
<proteinExistence type="predicted"/>
<reference evidence="1 2" key="1">
    <citation type="journal article" date="2013" name="Genome Announc.">
        <title>Draft Genome Sequence of Sphingobium ummariense Strain RL-3, a Hexachlorocyclohexane-Degrading Bacterium.</title>
        <authorList>
            <person name="Kohli P."/>
            <person name="Dua A."/>
            <person name="Sangwan N."/>
            <person name="Oldach P."/>
            <person name="Khurana J.P."/>
            <person name="Lal R."/>
        </authorList>
    </citation>
    <scope>NUCLEOTIDE SEQUENCE [LARGE SCALE GENOMIC DNA]</scope>
    <source>
        <strain evidence="1 2">RL-3</strain>
    </source>
</reference>
<comment type="caution">
    <text evidence="1">The sequence shown here is derived from an EMBL/GenBank/DDBJ whole genome shotgun (WGS) entry which is preliminary data.</text>
</comment>
<sequence length="98" mass="10292">MAAAIAALILAALLAWHWPALVGRARLGAAYGARVACSCRYVEGRPMGSCQSDKEPGMAIVTLADEPEAKAVKASVPLLATRTARYRPGWGCLLDPAK</sequence>
<name>T0K310_9SPHN</name>
<accession>T0K310</accession>
<protein>
    <submittedName>
        <fullName evidence="1">Uncharacterized protein</fullName>
    </submittedName>
</protein>
<dbReference type="Proteomes" id="UP000015523">
    <property type="component" value="Unassembled WGS sequence"/>
</dbReference>
<dbReference type="eggNOG" id="ENOG502ZFQX">
    <property type="taxonomic scope" value="Bacteria"/>
</dbReference>
<keyword evidence="2" id="KW-1185">Reference proteome</keyword>
<dbReference type="EMBL" id="AUWY01000112">
    <property type="protein sequence ID" value="EQB30964.1"/>
    <property type="molecule type" value="Genomic_DNA"/>
</dbReference>
<dbReference type="PATRIC" id="fig|1346791.3.peg.3230"/>
<organism evidence="1 2">
    <name type="scientific">Sphingobium ummariense RL-3</name>
    <dbReference type="NCBI Taxonomy" id="1346791"/>
    <lineage>
        <taxon>Bacteria</taxon>
        <taxon>Pseudomonadati</taxon>
        <taxon>Pseudomonadota</taxon>
        <taxon>Alphaproteobacteria</taxon>
        <taxon>Sphingomonadales</taxon>
        <taxon>Sphingomonadaceae</taxon>
        <taxon>Sphingobium</taxon>
    </lineage>
</organism>
<dbReference type="STRING" id="1346791.M529_16755"/>
<evidence type="ECO:0000313" key="1">
    <source>
        <dbReference type="EMBL" id="EQB30964.1"/>
    </source>
</evidence>
<evidence type="ECO:0000313" key="2">
    <source>
        <dbReference type="Proteomes" id="UP000015523"/>
    </source>
</evidence>
<gene>
    <name evidence="1" type="ORF">M529_16755</name>
</gene>